<gene>
    <name evidence="1" type="ORF">ILEXP_LOCUS44149</name>
</gene>
<organism evidence="1 2">
    <name type="scientific">Ilex paraguariensis</name>
    <name type="common">yerba mate</name>
    <dbReference type="NCBI Taxonomy" id="185542"/>
    <lineage>
        <taxon>Eukaryota</taxon>
        <taxon>Viridiplantae</taxon>
        <taxon>Streptophyta</taxon>
        <taxon>Embryophyta</taxon>
        <taxon>Tracheophyta</taxon>
        <taxon>Spermatophyta</taxon>
        <taxon>Magnoliopsida</taxon>
        <taxon>eudicotyledons</taxon>
        <taxon>Gunneridae</taxon>
        <taxon>Pentapetalae</taxon>
        <taxon>asterids</taxon>
        <taxon>campanulids</taxon>
        <taxon>Aquifoliales</taxon>
        <taxon>Aquifoliaceae</taxon>
        <taxon>Ilex</taxon>
    </lineage>
</organism>
<dbReference type="AlphaFoldDB" id="A0ABC8TY29"/>
<proteinExistence type="predicted"/>
<comment type="caution">
    <text evidence="1">The sequence shown here is derived from an EMBL/GenBank/DDBJ whole genome shotgun (WGS) entry which is preliminary data.</text>
</comment>
<evidence type="ECO:0000313" key="2">
    <source>
        <dbReference type="Proteomes" id="UP001642360"/>
    </source>
</evidence>
<protein>
    <submittedName>
        <fullName evidence="1">Uncharacterized protein</fullName>
    </submittedName>
</protein>
<sequence>MEGGEPLGRRLFAVCPRVLLSEDSISGGVRMMYDLGSCIVPGSTVVLGGTEARASRVISDGSDSKFFDGSDSKYFGDAIFRVDCSSRAVHGEAHRWGSYAKLYPMVGFPSGSPFRVNY</sequence>
<evidence type="ECO:0000313" key="1">
    <source>
        <dbReference type="EMBL" id="CAK9174407.1"/>
    </source>
</evidence>
<name>A0ABC8TY29_9AQUA</name>
<keyword evidence="2" id="KW-1185">Reference proteome</keyword>
<dbReference type="Proteomes" id="UP001642360">
    <property type="component" value="Unassembled WGS sequence"/>
</dbReference>
<accession>A0ABC8TY29</accession>
<reference evidence="1 2" key="1">
    <citation type="submission" date="2024-02" db="EMBL/GenBank/DDBJ databases">
        <authorList>
            <person name="Vignale AGUSTIN F."/>
            <person name="Sosa J E."/>
            <person name="Modenutti C."/>
        </authorList>
    </citation>
    <scope>NUCLEOTIDE SEQUENCE [LARGE SCALE GENOMIC DNA]</scope>
</reference>
<dbReference type="EMBL" id="CAUOFW020006358">
    <property type="protein sequence ID" value="CAK9174407.1"/>
    <property type="molecule type" value="Genomic_DNA"/>
</dbReference>